<name>A0A8J3HUB5_9RICK</name>
<evidence type="ECO:0000313" key="1">
    <source>
        <dbReference type="EMBL" id="GHM59080.1"/>
    </source>
</evidence>
<evidence type="ECO:0008006" key="3">
    <source>
        <dbReference type="Google" id="ProtNLM"/>
    </source>
</evidence>
<dbReference type="AlphaFoldDB" id="A0A8J3HUB5"/>
<evidence type="ECO:0000313" key="2">
    <source>
        <dbReference type="Proteomes" id="UP000637906"/>
    </source>
</evidence>
<dbReference type="SUPFAM" id="SSF52096">
    <property type="entry name" value="ClpP/crotonase"/>
    <property type="match status" value="1"/>
</dbReference>
<dbReference type="EMBL" id="BNGU01000002">
    <property type="protein sequence ID" value="GHM59080.1"/>
    <property type="molecule type" value="Genomic_DNA"/>
</dbReference>
<dbReference type="InterPro" id="IPR029045">
    <property type="entry name" value="ClpP/crotonase-like_dom_sf"/>
</dbReference>
<reference evidence="1 2" key="1">
    <citation type="journal article" date="2021" name="Microb. Ecol.">
        <title>Candidatus Mesenet longicola: Novel Endosymbionts of Brontispa longissima that Induce Cytoplasmic Incompatibility.</title>
        <authorList>
            <person name="Takano S."/>
            <person name="Gotoh Y."/>
            <person name="Hayashi T."/>
        </authorList>
    </citation>
    <scope>NUCLEOTIDE SEQUENCE [LARGE SCALE GENOMIC DNA]</scope>
    <source>
        <strain evidence="1">L5</strain>
    </source>
</reference>
<proteinExistence type="predicted"/>
<organism evidence="1 2">
    <name type="scientific">Candidatus Mesenet longicola</name>
    <dbReference type="NCBI Taxonomy" id="1892558"/>
    <lineage>
        <taxon>Bacteria</taxon>
        <taxon>Pseudomonadati</taxon>
        <taxon>Pseudomonadota</taxon>
        <taxon>Alphaproteobacteria</taxon>
        <taxon>Rickettsiales</taxon>
        <taxon>Anaplasmataceae</taxon>
        <taxon>Candidatus Mesenet</taxon>
    </lineage>
</organism>
<dbReference type="Proteomes" id="UP000637906">
    <property type="component" value="Unassembled WGS sequence"/>
</dbReference>
<accession>A0A8J3HUB5</accession>
<dbReference type="Gene3D" id="3.90.226.10">
    <property type="entry name" value="2-enoyl-CoA Hydratase, Chain A, domain 1"/>
    <property type="match status" value="1"/>
</dbReference>
<protein>
    <recommendedName>
        <fullName evidence="3">Enoyl-CoA hydratase/isomerase family protein</fullName>
    </recommendedName>
</protein>
<comment type="caution">
    <text evidence="1">The sequence shown here is derived from an EMBL/GenBank/DDBJ whole genome shotgun (WGS) entry which is preliminary data.</text>
</comment>
<sequence length="276" mass="31221">MEFNSKNQDLSAFKQVITNIAASLWDIGDGVVCFEFNSKDNTINYQTFKLLYDAINIVPKYFKCMLIGNDSANFSSGINHSSARDNFKTKEEIEYSQSVLQMLKFANFPTVAAVSCFTLGAGCEIALHCSSIQAYVETHARLTEEGHVLSGLGGYTEMILRYLELKEFNQDIISANTTESAKQMYNLHMLKSSDHITEDRKKLLADAKEKVLKLLHNYCPPKEESIKLSEVKLYLQNVGNEAFMKKLEASFGNQDFVNRKDILNFEKEIALEGKKT</sequence>
<gene>
    <name evidence="1" type="ORF">sL5_00730</name>
</gene>
<keyword evidence="2" id="KW-1185">Reference proteome</keyword>